<reference evidence="2 3" key="1">
    <citation type="submission" date="2020-09" db="EMBL/GenBank/DDBJ databases">
        <title>Sphingomonas sp., a new species isolated from pork steak.</title>
        <authorList>
            <person name="Heidler von Heilborn D."/>
        </authorList>
    </citation>
    <scope>NUCLEOTIDE SEQUENCE [LARGE SCALE GENOMIC DNA]</scope>
    <source>
        <strain evidence="3">S8-3T</strain>
    </source>
</reference>
<dbReference type="AlphaFoldDB" id="A0A7H0LKZ3"/>
<gene>
    <name evidence="2" type="ORF">H3Z74_03660</name>
</gene>
<accession>A0A7H0LKZ3</accession>
<dbReference type="KEGG" id="spap:H3Z74_03660"/>
<proteinExistence type="predicted"/>
<evidence type="ECO:0008006" key="4">
    <source>
        <dbReference type="Google" id="ProtNLM"/>
    </source>
</evidence>
<evidence type="ECO:0000313" key="2">
    <source>
        <dbReference type="EMBL" id="QNQ10346.1"/>
    </source>
</evidence>
<sequence>MNRTCAAFVTLAGLTTGACHAQSPSDAEALTQVRAAVDGIPVCAPLVSGSWPIEFSAEALATPGIDALVAAGLVKRVALPNPTKERERVRIEPASTGESDVRLFRINDKSPPQPQLCFGHKQVESVRVEPDGGTGQRLRYTYRIVGAPAWTARPDIRAAYPFLAPLLDKPQLAREAAFLEKGQWQFPGKADRSGNGDLEITILFK</sequence>
<dbReference type="PROSITE" id="PS51257">
    <property type="entry name" value="PROKAR_LIPOPROTEIN"/>
    <property type="match status" value="1"/>
</dbReference>
<feature type="chain" id="PRO_5028957016" description="Secreted protein" evidence="1">
    <location>
        <begin position="22"/>
        <end position="205"/>
    </location>
</feature>
<dbReference type="Proteomes" id="UP000516148">
    <property type="component" value="Chromosome"/>
</dbReference>
<dbReference type="RefSeq" id="WP_187762646.1">
    <property type="nucleotide sequence ID" value="NZ_CP061038.1"/>
</dbReference>
<evidence type="ECO:0000256" key="1">
    <source>
        <dbReference type="SAM" id="SignalP"/>
    </source>
</evidence>
<keyword evidence="3" id="KW-1185">Reference proteome</keyword>
<feature type="signal peptide" evidence="1">
    <location>
        <begin position="1"/>
        <end position="21"/>
    </location>
</feature>
<keyword evidence="1" id="KW-0732">Signal</keyword>
<organism evidence="2 3">
    <name type="scientific">Sphingomonas alpina</name>
    <dbReference type="NCBI Taxonomy" id="653931"/>
    <lineage>
        <taxon>Bacteria</taxon>
        <taxon>Pseudomonadati</taxon>
        <taxon>Pseudomonadota</taxon>
        <taxon>Alphaproteobacteria</taxon>
        <taxon>Sphingomonadales</taxon>
        <taxon>Sphingomonadaceae</taxon>
        <taxon>Sphingomonas</taxon>
    </lineage>
</organism>
<evidence type="ECO:0000313" key="3">
    <source>
        <dbReference type="Proteomes" id="UP000516148"/>
    </source>
</evidence>
<dbReference type="EMBL" id="CP061038">
    <property type="protein sequence ID" value="QNQ10346.1"/>
    <property type="molecule type" value="Genomic_DNA"/>
</dbReference>
<name>A0A7H0LKZ3_9SPHN</name>
<protein>
    <recommendedName>
        <fullName evidence="4">Secreted protein</fullName>
    </recommendedName>
</protein>